<keyword evidence="6" id="KW-1185">Reference proteome</keyword>
<dbReference type="Gene3D" id="1.10.10.10">
    <property type="entry name" value="Winged helix-like DNA-binding domain superfamily/Winged helix DNA-binding domain"/>
    <property type="match status" value="1"/>
</dbReference>
<proteinExistence type="predicted"/>
<dbReference type="EMBL" id="FPAA01000001">
    <property type="protein sequence ID" value="SFS37611.1"/>
    <property type="molecule type" value="Genomic_DNA"/>
</dbReference>
<gene>
    <name evidence="5" type="ORF">SAMN05444972_101487</name>
</gene>
<dbReference type="CDD" id="cd07377">
    <property type="entry name" value="WHTH_GntR"/>
    <property type="match status" value="1"/>
</dbReference>
<sequence length="139" mass="15405">MPLPIHLSADTAIPIYRQITDQLQELILSGILPTGTSLPSIRTLAKDLGCSVITTRRAYQDLEGEGLIQTRQGLGTFVTRVDQEEQDTHRLSTVEKDLRKTIESGFRMGVTEAQLTELFTHLLVKVKAELTSRGGTLDE</sequence>
<feature type="domain" description="HTH gntR-type" evidence="4">
    <location>
        <begin position="13"/>
        <end position="81"/>
    </location>
</feature>
<dbReference type="PROSITE" id="PS50949">
    <property type="entry name" value="HTH_GNTR"/>
    <property type="match status" value="1"/>
</dbReference>
<dbReference type="RefSeq" id="WP_091833286.1">
    <property type="nucleotide sequence ID" value="NZ_FPAA01000001.1"/>
</dbReference>
<dbReference type="SMART" id="SM00345">
    <property type="entry name" value="HTH_GNTR"/>
    <property type="match status" value="1"/>
</dbReference>
<dbReference type="PANTHER" id="PTHR38445">
    <property type="entry name" value="HTH-TYPE TRANSCRIPTIONAL REPRESSOR YTRA"/>
    <property type="match status" value="1"/>
</dbReference>
<accession>A0A1I6PBS0</accession>
<dbReference type="InterPro" id="IPR036390">
    <property type="entry name" value="WH_DNA-bd_sf"/>
</dbReference>
<evidence type="ECO:0000313" key="5">
    <source>
        <dbReference type="EMBL" id="SFS37611.1"/>
    </source>
</evidence>
<dbReference type="InterPro" id="IPR000524">
    <property type="entry name" value="Tscrpt_reg_HTH_GntR"/>
</dbReference>
<evidence type="ECO:0000259" key="4">
    <source>
        <dbReference type="PROSITE" id="PS50949"/>
    </source>
</evidence>
<dbReference type="OrthoDB" id="9801546at2"/>
<protein>
    <submittedName>
        <fullName evidence="5">GntR family transcriptional regulator</fullName>
    </submittedName>
</protein>
<dbReference type="GO" id="GO:0003677">
    <property type="term" value="F:DNA binding"/>
    <property type="evidence" value="ECO:0007669"/>
    <property type="project" value="UniProtKB-KW"/>
</dbReference>
<dbReference type="InterPro" id="IPR036388">
    <property type="entry name" value="WH-like_DNA-bd_sf"/>
</dbReference>
<evidence type="ECO:0000256" key="3">
    <source>
        <dbReference type="ARBA" id="ARBA00023163"/>
    </source>
</evidence>
<dbReference type="AlphaFoldDB" id="A0A1I6PBS0"/>
<organism evidence="5 6">
    <name type="scientific">Marininema halotolerans</name>
    <dbReference type="NCBI Taxonomy" id="1155944"/>
    <lineage>
        <taxon>Bacteria</taxon>
        <taxon>Bacillati</taxon>
        <taxon>Bacillota</taxon>
        <taxon>Bacilli</taxon>
        <taxon>Bacillales</taxon>
        <taxon>Thermoactinomycetaceae</taxon>
        <taxon>Marininema</taxon>
    </lineage>
</organism>
<keyword evidence="1" id="KW-0805">Transcription regulation</keyword>
<evidence type="ECO:0000256" key="1">
    <source>
        <dbReference type="ARBA" id="ARBA00023015"/>
    </source>
</evidence>
<keyword evidence="3" id="KW-0804">Transcription</keyword>
<name>A0A1I6PBS0_9BACL</name>
<keyword evidence="2" id="KW-0238">DNA-binding</keyword>
<evidence type="ECO:0000256" key="2">
    <source>
        <dbReference type="ARBA" id="ARBA00023125"/>
    </source>
</evidence>
<reference evidence="6" key="1">
    <citation type="submission" date="2016-10" db="EMBL/GenBank/DDBJ databases">
        <authorList>
            <person name="Varghese N."/>
            <person name="Submissions S."/>
        </authorList>
    </citation>
    <scope>NUCLEOTIDE SEQUENCE [LARGE SCALE GENOMIC DNA]</scope>
    <source>
        <strain evidence="6">DSM 45789</strain>
    </source>
</reference>
<dbReference type="Pfam" id="PF00392">
    <property type="entry name" value="GntR"/>
    <property type="match status" value="1"/>
</dbReference>
<evidence type="ECO:0000313" key="6">
    <source>
        <dbReference type="Proteomes" id="UP000198660"/>
    </source>
</evidence>
<dbReference type="GO" id="GO:0003700">
    <property type="term" value="F:DNA-binding transcription factor activity"/>
    <property type="evidence" value="ECO:0007669"/>
    <property type="project" value="InterPro"/>
</dbReference>
<dbReference type="PANTHER" id="PTHR38445:SF7">
    <property type="entry name" value="GNTR-FAMILY TRANSCRIPTIONAL REGULATOR"/>
    <property type="match status" value="1"/>
</dbReference>
<dbReference type="Proteomes" id="UP000198660">
    <property type="component" value="Unassembled WGS sequence"/>
</dbReference>
<dbReference type="SUPFAM" id="SSF46785">
    <property type="entry name" value="Winged helix' DNA-binding domain"/>
    <property type="match status" value="1"/>
</dbReference>